<dbReference type="Proteomes" id="UP000772434">
    <property type="component" value="Unassembled WGS sequence"/>
</dbReference>
<protein>
    <submittedName>
        <fullName evidence="1">Uncharacterized protein</fullName>
    </submittedName>
</protein>
<sequence length="501" mass="55922">MEGSTSGLKLRVNLTSKELDELKTKLRTEHGPAVVDQDPRRSSKLKEMLALAEKDIEDRNSEIARLHDQPSLLSPIRRLLNETLLSIFEYLRDENLIKSNPFRIAQYLSERDPNPKNKLKDVFTRARQQHGISASHPIGNLPAMAVSAVSSRWLELISTVIQEFFVYHGSLHPTLSTLQFPLLATLDLNRGYAVPESADLDPFEHSSRLSALALPRIPQDESKIPYHQLDYANFAIGSKGLLEANLRKFPSLKTLAVHYDGPSDSDPQVNPDADGVWQNITSLHIGEYSMSTRNTASNNVFPSFTFPSLNTIHITRLESLMSGPWPKDPFIAFLHRSSCRITTFAIMGISISDLDFIAVLRYMPSLLCLEIDNMGSFQGRPSFAHLEIDDSEVPQGSQYQRNPITPHLISSLILPQNNKPSTSSSRGSRLCVCISVPGSERQIAMSAMGMSCIRIVALKFKCRDVDVEVYRALGVLDEQGLQVTVAGENGVRYDTYSQSTR</sequence>
<dbReference type="AlphaFoldDB" id="A0A9P5PVL4"/>
<keyword evidence="2" id="KW-1185">Reference proteome</keyword>
<evidence type="ECO:0000313" key="2">
    <source>
        <dbReference type="Proteomes" id="UP000772434"/>
    </source>
</evidence>
<name>A0A9P5PVL4_9AGAR</name>
<comment type="caution">
    <text evidence="1">The sequence shown here is derived from an EMBL/GenBank/DDBJ whole genome shotgun (WGS) entry which is preliminary data.</text>
</comment>
<dbReference type="EMBL" id="JADNRY010000019">
    <property type="protein sequence ID" value="KAF9073296.1"/>
    <property type="molecule type" value="Genomic_DNA"/>
</dbReference>
<reference evidence="1" key="1">
    <citation type="submission" date="2020-11" db="EMBL/GenBank/DDBJ databases">
        <authorList>
            <consortium name="DOE Joint Genome Institute"/>
            <person name="Ahrendt S."/>
            <person name="Riley R."/>
            <person name="Andreopoulos W."/>
            <person name="Labutti K."/>
            <person name="Pangilinan J."/>
            <person name="Ruiz-Duenas F.J."/>
            <person name="Barrasa J.M."/>
            <person name="Sanchez-Garcia M."/>
            <person name="Camarero S."/>
            <person name="Miyauchi S."/>
            <person name="Serrano A."/>
            <person name="Linde D."/>
            <person name="Babiker R."/>
            <person name="Drula E."/>
            <person name="Ayuso-Fernandez I."/>
            <person name="Pacheco R."/>
            <person name="Padilla G."/>
            <person name="Ferreira P."/>
            <person name="Barriuso J."/>
            <person name="Kellner H."/>
            <person name="Castanera R."/>
            <person name="Alfaro M."/>
            <person name="Ramirez L."/>
            <person name="Pisabarro A.G."/>
            <person name="Kuo A."/>
            <person name="Tritt A."/>
            <person name="Lipzen A."/>
            <person name="He G."/>
            <person name="Yan M."/>
            <person name="Ng V."/>
            <person name="Cullen D."/>
            <person name="Martin F."/>
            <person name="Rosso M.-N."/>
            <person name="Henrissat B."/>
            <person name="Hibbett D."/>
            <person name="Martinez A.T."/>
            <person name="Grigoriev I.V."/>
        </authorList>
    </citation>
    <scope>NUCLEOTIDE SEQUENCE</scope>
    <source>
        <strain evidence="1">AH 40177</strain>
    </source>
</reference>
<proteinExistence type="predicted"/>
<gene>
    <name evidence="1" type="ORF">BDP27DRAFT_1417424</name>
</gene>
<organism evidence="1 2">
    <name type="scientific">Rhodocollybia butyracea</name>
    <dbReference type="NCBI Taxonomy" id="206335"/>
    <lineage>
        <taxon>Eukaryota</taxon>
        <taxon>Fungi</taxon>
        <taxon>Dikarya</taxon>
        <taxon>Basidiomycota</taxon>
        <taxon>Agaricomycotina</taxon>
        <taxon>Agaricomycetes</taxon>
        <taxon>Agaricomycetidae</taxon>
        <taxon>Agaricales</taxon>
        <taxon>Marasmiineae</taxon>
        <taxon>Omphalotaceae</taxon>
        <taxon>Rhodocollybia</taxon>
    </lineage>
</organism>
<evidence type="ECO:0000313" key="1">
    <source>
        <dbReference type="EMBL" id="KAF9073296.1"/>
    </source>
</evidence>
<accession>A0A9P5PVL4</accession>